<accession>A0A7I7JXP2</accession>
<name>A0A7I7JXP2_9MYCO</name>
<organism evidence="1 2">
    <name type="scientific">Mycolicibacterium duvalii</name>
    <dbReference type="NCBI Taxonomy" id="39688"/>
    <lineage>
        <taxon>Bacteria</taxon>
        <taxon>Bacillati</taxon>
        <taxon>Actinomycetota</taxon>
        <taxon>Actinomycetes</taxon>
        <taxon>Mycobacteriales</taxon>
        <taxon>Mycobacteriaceae</taxon>
        <taxon>Mycolicibacterium</taxon>
    </lineage>
</organism>
<evidence type="ECO:0000313" key="2">
    <source>
        <dbReference type="Proteomes" id="UP000467006"/>
    </source>
</evidence>
<gene>
    <name evidence="1" type="ORF">MDUV_15100</name>
</gene>
<dbReference type="KEGG" id="mdu:MDUV_15100"/>
<evidence type="ECO:0000313" key="1">
    <source>
        <dbReference type="EMBL" id="BBX16650.1"/>
    </source>
</evidence>
<dbReference type="OrthoDB" id="4641666at2"/>
<proteinExistence type="predicted"/>
<sequence length="101" mass="10151">MSVVAAAAALTWTVVGGAGVAGAAPDPYFPLPPSWCPGNPPGVLSASGYGGYCEGKTFPDGTRWNAYAVGMLWQPVRCIIPDGTAFPPLAPPGGCGGDWQG</sequence>
<protein>
    <submittedName>
        <fullName evidence="1">Uncharacterized protein</fullName>
    </submittedName>
</protein>
<reference evidence="1 2" key="1">
    <citation type="journal article" date="2019" name="Emerg. Microbes Infect.">
        <title>Comprehensive subspecies identification of 175 nontuberculous mycobacteria species based on 7547 genomic profiles.</title>
        <authorList>
            <person name="Matsumoto Y."/>
            <person name="Kinjo T."/>
            <person name="Motooka D."/>
            <person name="Nabeya D."/>
            <person name="Jung N."/>
            <person name="Uechi K."/>
            <person name="Horii T."/>
            <person name="Iida T."/>
            <person name="Fujita J."/>
            <person name="Nakamura S."/>
        </authorList>
    </citation>
    <scope>NUCLEOTIDE SEQUENCE [LARGE SCALE GENOMIC DNA]</scope>
    <source>
        <strain evidence="1 2">JCM 6396</strain>
    </source>
</reference>
<keyword evidence="2" id="KW-1185">Reference proteome</keyword>
<dbReference type="Proteomes" id="UP000467006">
    <property type="component" value="Chromosome"/>
</dbReference>
<dbReference type="EMBL" id="AP022563">
    <property type="protein sequence ID" value="BBX16650.1"/>
    <property type="molecule type" value="Genomic_DNA"/>
</dbReference>
<dbReference type="AlphaFoldDB" id="A0A7I7JXP2"/>